<reference evidence="3" key="3">
    <citation type="journal article" date="2005" name="Nature">
        <title>The map-based sequence of the rice genome.</title>
        <authorList>
            <consortium name="International rice genome sequencing project (IRGSP)"/>
            <person name="Matsumoto T."/>
            <person name="Wu J."/>
            <person name="Kanamori H."/>
            <person name="Katayose Y."/>
            <person name="Fujisawa M."/>
            <person name="Namiki N."/>
            <person name="Mizuno H."/>
            <person name="Yamamoto K."/>
            <person name="Antonio B.A."/>
            <person name="Baba T."/>
            <person name="Sakata K."/>
            <person name="Nagamura Y."/>
            <person name="Aoki H."/>
            <person name="Arikawa K."/>
            <person name="Arita K."/>
            <person name="Bito T."/>
            <person name="Chiden Y."/>
            <person name="Fujitsuka N."/>
            <person name="Fukunaka R."/>
            <person name="Hamada M."/>
            <person name="Harada C."/>
            <person name="Hayashi A."/>
            <person name="Hijishita S."/>
            <person name="Honda M."/>
            <person name="Hosokawa S."/>
            <person name="Ichikawa Y."/>
            <person name="Idonuma A."/>
            <person name="Iijima M."/>
            <person name="Ikeda M."/>
            <person name="Ikeno M."/>
            <person name="Ito K."/>
            <person name="Ito S."/>
            <person name="Ito T."/>
            <person name="Ito Y."/>
            <person name="Ito Y."/>
            <person name="Iwabuchi A."/>
            <person name="Kamiya K."/>
            <person name="Karasawa W."/>
            <person name="Kurita K."/>
            <person name="Katagiri S."/>
            <person name="Kikuta A."/>
            <person name="Kobayashi H."/>
            <person name="Kobayashi N."/>
            <person name="Machita K."/>
            <person name="Maehara T."/>
            <person name="Masukawa M."/>
            <person name="Mizubayashi T."/>
            <person name="Mukai Y."/>
            <person name="Nagasaki H."/>
            <person name="Nagata Y."/>
            <person name="Naito S."/>
            <person name="Nakashima M."/>
            <person name="Nakama Y."/>
            <person name="Nakamichi Y."/>
            <person name="Nakamura M."/>
            <person name="Meguro A."/>
            <person name="Negishi M."/>
            <person name="Ohta I."/>
            <person name="Ohta T."/>
            <person name="Okamoto M."/>
            <person name="Ono N."/>
            <person name="Saji S."/>
            <person name="Sakaguchi M."/>
            <person name="Sakai K."/>
            <person name="Shibata M."/>
            <person name="Shimokawa T."/>
            <person name="Song J."/>
            <person name="Takazaki Y."/>
            <person name="Terasawa K."/>
            <person name="Tsugane M."/>
            <person name="Tsuji K."/>
            <person name="Ueda S."/>
            <person name="Waki K."/>
            <person name="Yamagata H."/>
            <person name="Yamamoto M."/>
            <person name="Yamamoto S."/>
            <person name="Yamane H."/>
            <person name="Yoshiki S."/>
            <person name="Yoshihara R."/>
            <person name="Yukawa K."/>
            <person name="Zhong H."/>
            <person name="Yano M."/>
            <person name="Yuan Q."/>
            <person name="Ouyang S."/>
            <person name="Liu J."/>
            <person name="Jones K.M."/>
            <person name="Gansberger K."/>
            <person name="Moffat K."/>
            <person name="Hill J."/>
            <person name="Bera J."/>
            <person name="Fadrosh D."/>
            <person name="Jin S."/>
            <person name="Johri S."/>
            <person name="Kim M."/>
            <person name="Overton L."/>
            <person name="Reardon M."/>
            <person name="Tsitrin T."/>
            <person name="Vuong H."/>
            <person name="Weaver B."/>
            <person name="Ciecko A."/>
            <person name="Tallon L."/>
            <person name="Jackson J."/>
            <person name="Pai G."/>
            <person name="Aken S.V."/>
            <person name="Utterback T."/>
            <person name="Reidmuller S."/>
            <person name="Feldblyum T."/>
            <person name="Hsiao J."/>
            <person name="Zismann V."/>
            <person name="Iobst S."/>
            <person name="de Vazeille A.R."/>
            <person name="Buell C.R."/>
            <person name="Ying K."/>
            <person name="Li Y."/>
            <person name="Lu T."/>
            <person name="Huang Y."/>
            <person name="Zhao Q."/>
            <person name="Feng Q."/>
            <person name="Zhang L."/>
            <person name="Zhu J."/>
            <person name="Weng Q."/>
            <person name="Mu J."/>
            <person name="Lu Y."/>
            <person name="Fan D."/>
            <person name="Liu Y."/>
            <person name="Guan J."/>
            <person name="Zhang Y."/>
            <person name="Yu S."/>
            <person name="Liu X."/>
            <person name="Zhang Y."/>
            <person name="Hong G."/>
            <person name="Han B."/>
            <person name="Choisne N."/>
            <person name="Demange N."/>
            <person name="Orjeda G."/>
            <person name="Samain S."/>
            <person name="Cattolico L."/>
            <person name="Pelletier E."/>
            <person name="Couloux A."/>
            <person name="Segurens B."/>
            <person name="Wincker P."/>
            <person name="D'Hont A."/>
            <person name="Scarpelli C."/>
            <person name="Weissenbach J."/>
            <person name="Salanoubat M."/>
            <person name="Quetier F."/>
            <person name="Yu Y."/>
            <person name="Kim H.R."/>
            <person name="Rambo T."/>
            <person name="Currie J."/>
            <person name="Collura K."/>
            <person name="Luo M."/>
            <person name="Yang T."/>
            <person name="Ammiraju J.S.S."/>
            <person name="Engler F."/>
            <person name="Soderlund C."/>
            <person name="Wing R.A."/>
            <person name="Palmer L.E."/>
            <person name="de la Bastide M."/>
            <person name="Spiegel L."/>
            <person name="Nascimento L."/>
            <person name="Zutavern T."/>
            <person name="O'Shaughnessy A."/>
            <person name="Dike S."/>
            <person name="Dedhia N."/>
            <person name="Preston R."/>
            <person name="Balija V."/>
            <person name="McCombie W.R."/>
            <person name="Chow T."/>
            <person name="Chen H."/>
            <person name="Chung M."/>
            <person name="Chen C."/>
            <person name="Shaw J."/>
            <person name="Wu H."/>
            <person name="Hsiao K."/>
            <person name="Chao Y."/>
            <person name="Chu M."/>
            <person name="Cheng C."/>
            <person name="Hour A."/>
            <person name="Lee P."/>
            <person name="Lin S."/>
            <person name="Lin Y."/>
            <person name="Liou J."/>
            <person name="Liu S."/>
            <person name="Hsing Y."/>
            <person name="Raghuvanshi S."/>
            <person name="Mohanty A."/>
            <person name="Bharti A.K."/>
            <person name="Gaur A."/>
            <person name="Gupta V."/>
            <person name="Kumar D."/>
            <person name="Ravi V."/>
            <person name="Vij S."/>
            <person name="Kapur A."/>
            <person name="Khurana P."/>
            <person name="Khurana P."/>
            <person name="Khurana J.P."/>
            <person name="Tyagi A.K."/>
            <person name="Gaikwad K."/>
            <person name="Singh A."/>
            <person name="Dalal V."/>
            <person name="Srivastava S."/>
            <person name="Dixit A."/>
            <person name="Pal A.K."/>
            <person name="Ghazi I.A."/>
            <person name="Yadav M."/>
            <person name="Pandit A."/>
            <person name="Bhargava A."/>
            <person name="Sureshbabu K."/>
            <person name="Batra K."/>
            <person name="Sharma T.R."/>
            <person name="Mohapatra T."/>
            <person name="Singh N.K."/>
            <person name="Messing J."/>
            <person name="Nelson A.B."/>
            <person name="Fuks G."/>
            <person name="Kavchok S."/>
            <person name="Keizer G."/>
            <person name="Linton E."/>
            <person name="Llaca V."/>
            <person name="Song R."/>
            <person name="Tanyolac B."/>
            <person name="Young S."/>
            <person name="Ho-Il K."/>
            <person name="Hahn J.H."/>
            <person name="Sangsakoo G."/>
            <person name="Vanavichit A."/>
            <person name="de Mattos Luiz.A.T."/>
            <person name="Zimmer P.D."/>
            <person name="Malone G."/>
            <person name="Dellagostin O."/>
            <person name="de Oliveira A.C."/>
            <person name="Bevan M."/>
            <person name="Bancroft I."/>
            <person name="Minx P."/>
            <person name="Cordum H."/>
            <person name="Wilson R."/>
            <person name="Cheng Z."/>
            <person name="Jin W."/>
            <person name="Jiang J."/>
            <person name="Leong S.A."/>
            <person name="Iwama H."/>
            <person name="Gojobori T."/>
            <person name="Itoh T."/>
            <person name="Niimura Y."/>
            <person name="Fujii Y."/>
            <person name="Habara T."/>
            <person name="Sakai H."/>
            <person name="Sato Y."/>
            <person name="Wilson G."/>
            <person name="Kumar K."/>
            <person name="McCouch S."/>
            <person name="Juretic N."/>
            <person name="Hoen D."/>
            <person name="Wright S."/>
            <person name="Bruskiewich R."/>
            <person name="Bureau T."/>
            <person name="Miyao A."/>
            <person name="Hirochika H."/>
            <person name="Nishikawa T."/>
            <person name="Kadowaki K."/>
            <person name="Sugiura M."/>
            <person name="Burr B."/>
            <person name="Sasaki T."/>
        </authorList>
    </citation>
    <scope>NUCLEOTIDE SEQUENCE [LARGE SCALE GENOMIC DNA]</scope>
    <source>
        <strain evidence="3">cv. Nipponbare</strain>
    </source>
</reference>
<organism evidence="2 3">
    <name type="scientific">Oryza sativa subsp. japonica</name>
    <name type="common">Rice</name>
    <dbReference type="NCBI Taxonomy" id="39947"/>
    <lineage>
        <taxon>Eukaryota</taxon>
        <taxon>Viridiplantae</taxon>
        <taxon>Streptophyta</taxon>
        <taxon>Embryophyta</taxon>
        <taxon>Tracheophyta</taxon>
        <taxon>Spermatophyta</taxon>
        <taxon>Magnoliopsida</taxon>
        <taxon>Liliopsida</taxon>
        <taxon>Poales</taxon>
        <taxon>Poaceae</taxon>
        <taxon>BOP clade</taxon>
        <taxon>Oryzoideae</taxon>
        <taxon>Oryzeae</taxon>
        <taxon>Oryzinae</taxon>
        <taxon>Oryza</taxon>
        <taxon>Oryza sativa</taxon>
    </lineage>
</organism>
<sequence length="107" mass="11433">MHALRCAALPCVRLGSATAHGAYAILALDSMPLQRRAMSRRGQAAAPRRAQVFDSRDAPRARFSAPECLKFSTDRGPRSPDISAPTLPGVAFAFSADLLQSIARSLP</sequence>
<protein>
    <submittedName>
        <fullName evidence="2">Uncharacterized protein</fullName>
    </submittedName>
</protein>
<reference evidence="1" key="1">
    <citation type="submission" date="2001-08" db="EMBL/GenBank/DDBJ databases">
        <title>Oryza sativa nipponbare(GA3) genomic DNA, chromosome 2, BAC clone:OJ1046_F07.</title>
        <authorList>
            <person name="Sasaki T."/>
            <person name="Matsumoto T."/>
            <person name="Yamamoto K."/>
        </authorList>
    </citation>
    <scope>NUCLEOTIDE SEQUENCE</scope>
</reference>
<reference evidence="3" key="4">
    <citation type="journal article" date="2008" name="Nucleic Acids Res.">
        <title>The rice annotation project database (RAP-DB): 2008 update.</title>
        <authorList>
            <consortium name="The rice annotation project (RAP)"/>
        </authorList>
    </citation>
    <scope>GENOME REANNOTATION</scope>
    <source>
        <strain evidence="3">cv. Nipponbare</strain>
    </source>
</reference>
<gene>
    <name evidence="1" type="ORF">OJ1046_F07.13</name>
    <name evidence="2" type="ORF">OSJNBa0054K20.39</name>
</gene>
<evidence type="ECO:0000313" key="1">
    <source>
        <dbReference type="EMBL" id="BAD19107.1"/>
    </source>
</evidence>
<name>Q6K4M6_ORYSJ</name>
<proteinExistence type="predicted"/>
<dbReference type="EMBL" id="AP005535">
    <property type="protein sequence ID" value="BAD19877.1"/>
    <property type="molecule type" value="Genomic_DNA"/>
</dbReference>
<evidence type="ECO:0000313" key="2">
    <source>
        <dbReference type="EMBL" id="BAD19877.1"/>
    </source>
</evidence>
<reference evidence="2" key="2">
    <citation type="submission" date="2002-07" db="EMBL/GenBank/DDBJ databases">
        <title>Oryza sativa nipponbare(GA3) genomic DNA, chromosome 2, BAC clone:OSJNBa0054K20.</title>
        <authorList>
            <person name="Sasaki T."/>
            <person name="Matsumoto T."/>
            <person name="Katayose Y."/>
        </authorList>
    </citation>
    <scope>NUCLEOTIDE SEQUENCE</scope>
</reference>
<dbReference type="EMBL" id="AP003984">
    <property type="protein sequence ID" value="BAD19107.1"/>
    <property type="molecule type" value="Genomic_DNA"/>
</dbReference>
<evidence type="ECO:0000313" key="3">
    <source>
        <dbReference type="Proteomes" id="UP000000763"/>
    </source>
</evidence>
<accession>Q6K4M6</accession>
<dbReference type="AlphaFoldDB" id="Q6K4M6"/>
<dbReference type="Proteomes" id="UP000000763">
    <property type="component" value="Chromosome 2"/>
</dbReference>